<feature type="chain" id="PRO_5045763007" evidence="1">
    <location>
        <begin position="25"/>
        <end position="299"/>
    </location>
</feature>
<sequence>MRAGPLRSVLAALALSAAPLAAFAAGEGGPPFPTTEFAPGERAATLSDSGLSLRLSYERRPNLDLDRDVPVLTISRGATMLLETIGVPSGMDAPAASASIAEIDPYRLGKEVYFSSYSGGAHCCTRVVVAEEGPKGWTAIAVGNFDGDGDYLKDVDGDGVAEIATLDDAFLYAFDCYACSAAPLVIHAVRDGKVVDVSAEPRFRVAHRDWLNELEDGGDPETRWSSPGFLAGWVAQSIRAGTGAAAYQALLDHWDYAADAGEEACLSGDDLDRCPKADLRVLKFPDRLKLFLARHGYPV</sequence>
<evidence type="ECO:0000313" key="2">
    <source>
        <dbReference type="EMBL" id="MDQ0515980.1"/>
    </source>
</evidence>
<evidence type="ECO:0000256" key="1">
    <source>
        <dbReference type="SAM" id="SignalP"/>
    </source>
</evidence>
<feature type="signal peptide" evidence="1">
    <location>
        <begin position="1"/>
        <end position="24"/>
    </location>
</feature>
<comment type="caution">
    <text evidence="2">The sequence shown here is derived from an EMBL/GenBank/DDBJ whole genome shotgun (WGS) entry which is preliminary data.</text>
</comment>
<evidence type="ECO:0000313" key="3">
    <source>
        <dbReference type="Proteomes" id="UP001223743"/>
    </source>
</evidence>
<proteinExistence type="predicted"/>
<organism evidence="2 3">
    <name type="scientific">Kaistia geumhonensis</name>
    <dbReference type="NCBI Taxonomy" id="410839"/>
    <lineage>
        <taxon>Bacteria</taxon>
        <taxon>Pseudomonadati</taxon>
        <taxon>Pseudomonadota</taxon>
        <taxon>Alphaproteobacteria</taxon>
        <taxon>Hyphomicrobiales</taxon>
        <taxon>Kaistiaceae</taxon>
        <taxon>Kaistia</taxon>
    </lineage>
</organism>
<reference evidence="2 3" key="1">
    <citation type="submission" date="2023-07" db="EMBL/GenBank/DDBJ databases">
        <title>Genomic Encyclopedia of Type Strains, Phase IV (KMG-IV): sequencing the most valuable type-strain genomes for metagenomic binning, comparative biology and taxonomic classification.</title>
        <authorList>
            <person name="Goeker M."/>
        </authorList>
    </citation>
    <scope>NUCLEOTIDE SEQUENCE [LARGE SCALE GENOMIC DNA]</scope>
    <source>
        <strain evidence="2 3">B1-1</strain>
    </source>
</reference>
<gene>
    <name evidence="2" type="ORF">QO015_001593</name>
</gene>
<accession>A0ABU0M4T6</accession>
<name>A0ABU0M4T6_9HYPH</name>
<dbReference type="RefSeq" id="WP_266280203.1">
    <property type="nucleotide sequence ID" value="NZ_JAPKNF010000001.1"/>
</dbReference>
<keyword evidence="1" id="KW-0732">Signal</keyword>
<dbReference type="EMBL" id="JAUSWJ010000001">
    <property type="protein sequence ID" value="MDQ0515980.1"/>
    <property type="molecule type" value="Genomic_DNA"/>
</dbReference>
<dbReference type="Proteomes" id="UP001223743">
    <property type="component" value="Unassembled WGS sequence"/>
</dbReference>
<keyword evidence="3" id="KW-1185">Reference proteome</keyword>
<protein>
    <submittedName>
        <fullName evidence="2">Uncharacterized protein</fullName>
    </submittedName>
</protein>